<keyword evidence="2" id="KW-0378">Hydrolase</keyword>
<evidence type="ECO:0000256" key="1">
    <source>
        <dbReference type="ARBA" id="ARBA00010702"/>
    </source>
</evidence>
<dbReference type="Pfam" id="PF03747">
    <property type="entry name" value="ADP_ribosyl_GH"/>
    <property type="match status" value="1"/>
</dbReference>
<dbReference type="InterPro" id="IPR036705">
    <property type="entry name" value="Ribosyl_crysJ1_sf"/>
</dbReference>
<dbReference type="Proteomes" id="UP001499852">
    <property type="component" value="Unassembled WGS sequence"/>
</dbReference>
<reference evidence="4" key="1">
    <citation type="journal article" date="2019" name="Int. J. Syst. Evol. Microbiol.">
        <title>The Global Catalogue of Microorganisms (GCM) 10K type strain sequencing project: providing services to taxonomists for standard genome sequencing and annotation.</title>
        <authorList>
            <consortium name="The Broad Institute Genomics Platform"/>
            <consortium name="The Broad Institute Genome Sequencing Center for Infectious Disease"/>
            <person name="Wu L."/>
            <person name="Ma J."/>
        </authorList>
    </citation>
    <scope>NUCLEOTIDE SEQUENCE [LARGE SCALE GENOMIC DNA]</scope>
    <source>
        <strain evidence="4">JCM 18053</strain>
    </source>
</reference>
<dbReference type="InterPro" id="IPR050792">
    <property type="entry name" value="ADP-ribosylglycohydrolase"/>
</dbReference>
<evidence type="ECO:0000256" key="2">
    <source>
        <dbReference type="ARBA" id="ARBA00022801"/>
    </source>
</evidence>
<comment type="similarity">
    <text evidence="1">Belongs to the ADP-ribosylglycohydrolase family.</text>
</comment>
<dbReference type="Gene3D" id="1.10.4080.10">
    <property type="entry name" value="ADP-ribosylation/Crystallin J1"/>
    <property type="match status" value="1"/>
</dbReference>
<evidence type="ECO:0000313" key="3">
    <source>
        <dbReference type="EMBL" id="GAA5142804.1"/>
    </source>
</evidence>
<dbReference type="SUPFAM" id="SSF101478">
    <property type="entry name" value="ADP-ribosylglycohydrolase"/>
    <property type="match status" value="1"/>
</dbReference>
<gene>
    <name evidence="3" type="ORF">GCM10023213_29410</name>
</gene>
<dbReference type="PANTHER" id="PTHR16222:SF24">
    <property type="entry name" value="ADP-RIBOSYLHYDROLASE ARH3"/>
    <property type="match status" value="1"/>
</dbReference>
<dbReference type="PANTHER" id="PTHR16222">
    <property type="entry name" value="ADP-RIBOSYLGLYCOHYDROLASE"/>
    <property type="match status" value="1"/>
</dbReference>
<evidence type="ECO:0000313" key="4">
    <source>
        <dbReference type="Proteomes" id="UP001499852"/>
    </source>
</evidence>
<protein>
    <submittedName>
        <fullName evidence="3">ADP-ribosylglycohydrolase family protein</fullName>
    </submittedName>
</protein>
<keyword evidence="4" id="KW-1185">Reference proteome</keyword>
<dbReference type="EMBL" id="BAABIA010000005">
    <property type="protein sequence ID" value="GAA5142804.1"/>
    <property type="molecule type" value="Genomic_DNA"/>
</dbReference>
<sequence length="314" mass="34273">MNALTQSQRIFGGLYGSLVGDALGVPVEFKPRADRVADPVTGMRDYGTHGQPAGTWSDDGALLLCSVESLVEKGFDTEDMGARFVRWCSLGHWAAHGTVFDIGIATRKALRLIEQGCPAELAGGQDAYDNGNGSLMRILPVALAFHPKDEPLFRSHLERASAITHGHARSKMACVFHGLFVRGLMKGLTKAEALAESREAFIQQFENNPEITNFWNVLHADLITWHESQVRSGGYVMETLTASLWCLLTTSSFSECVLKAVNLGDDTDTTGCVAGGLAGVYYGLEAIPEDWRAKLPRQQNLQDLFQHFVSLCSP</sequence>
<comment type="caution">
    <text evidence="3">The sequence shown here is derived from an EMBL/GenBank/DDBJ whole genome shotgun (WGS) entry which is preliminary data.</text>
</comment>
<name>A0ABP9PAZ6_9BACT</name>
<accession>A0ABP9PAZ6</accession>
<dbReference type="InterPro" id="IPR005502">
    <property type="entry name" value="Ribosyl_crysJ1"/>
</dbReference>
<proteinExistence type="inferred from homology"/>
<organism evidence="3 4">
    <name type="scientific">Prosthecobacter algae</name>
    <dbReference type="NCBI Taxonomy" id="1144682"/>
    <lineage>
        <taxon>Bacteria</taxon>
        <taxon>Pseudomonadati</taxon>
        <taxon>Verrucomicrobiota</taxon>
        <taxon>Verrucomicrobiia</taxon>
        <taxon>Verrucomicrobiales</taxon>
        <taxon>Verrucomicrobiaceae</taxon>
        <taxon>Prosthecobacter</taxon>
    </lineage>
</organism>
<dbReference type="RefSeq" id="WP_345737126.1">
    <property type="nucleotide sequence ID" value="NZ_BAABIA010000005.1"/>
</dbReference>